<keyword evidence="1" id="KW-0472">Membrane</keyword>
<organism evidence="2 3">
    <name type="scientific">Rhizopus microsporus ATCC 52813</name>
    <dbReference type="NCBI Taxonomy" id="1340429"/>
    <lineage>
        <taxon>Eukaryota</taxon>
        <taxon>Fungi</taxon>
        <taxon>Fungi incertae sedis</taxon>
        <taxon>Mucoromycota</taxon>
        <taxon>Mucoromycotina</taxon>
        <taxon>Mucoromycetes</taxon>
        <taxon>Mucorales</taxon>
        <taxon>Mucorineae</taxon>
        <taxon>Rhizopodaceae</taxon>
        <taxon>Rhizopus</taxon>
    </lineage>
</organism>
<evidence type="ECO:0000313" key="2">
    <source>
        <dbReference type="EMBL" id="PHZ08744.1"/>
    </source>
</evidence>
<sequence>MSTNDAIKIFWPSHLCSPKCQYGYLIGWYNVSNDICVASIVPNVEVSYLDCAIKSMPLNLIIPLLSLHLSISPFSLFKLRELEQYLSEFRVSGEQFVHINKVCNVPPKILGYSTMKEQCKYSGTQEQKIWLNIQLTNNHMPILLSLYMNNEKFKVNEYQVIFYDQPNPKRLQFLALNPLELDISVYNTPRQTPEKHAALEHILHYSHQLNGSDRGSTSTDLEKVLIQNKVCNSYHSSINTNKPVKVTYLVALHITCTFSGFFLFVLLCLVLNG</sequence>
<proteinExistence type="predicted"/>
<accession>A0A2G4SJ04</accession>
<keyword evidence="1" id="KW-0812">Transmembrane</keyword>
<feature type="transmembrane region" description="Helical" evidence="1">
    <location>
        <begin position="246"/>
        <end position="271"/>
    </location>
</feature>
<dbReference type="AlphaFoldDB" id="A0A2G4SJ04"/>
<gene>
    <name evidence="2" type="ORF">RHIMIDRAFT_69633</name>
</gene>
<dbReference type="EMBL" id="KZ303862">
    <property type="protein sequence ID" value="PHZ08744.1"/>
    <property type="molecule type" value="Genomic_DNA"/>
</dbReference>
<protein>
    <submittedName>
        <fullName evidence="2">Uncharacterized protein</fullName>
    </submittedName>
</protein>
<keyword evidence="1" id="KW-1133">Transmembrane helix</keyword>
<name>A0A2G4SJ04_RHIZD</name>
<evidence type="ECO:0000256" key="1">
    <source>
        <dbReference type="SAM" id="Phobius"/>
    </source>
</evidence>
<reference evidence="2 3" key="1">
    <citation type="journal article" date="2016" name="Proc. Natl. Acad. Sci. U.S.A.">
        <title>Lipid metabolic changes in an early divergent fungus govern the establishment of a mutualistic symbiosis with endobacteria.</title>
        <authorList>
            <person name="Lastovetsky O.A."/>
            <person name="Gaspar M.L."/>
            <person name="Mondo S.J."/>
            <person name="LaButti K.M."/>
            <person name="Sandor L."/>
            <person name="Grigoriev I.V."/>
            <person name="Henry S.A."/>
            <person name="Pawlowska T.E."/>
        </authorList>
    </citation>
    <scope>NUCLEOTIDE SEQUENCE [LARGE SCALE GENOMIC DNA]</scope>
    <source>
        <strain evidence="2 3">ATCC 52813</strain>
    </source>
</reference>
<evidence type="ECO:0000313" key="3">
    <source>
        <dbReference type="Proteomes" id="UP000242254"/>
    </source>
</evidence>
<dbReference type="Proteomes" id="UP000242254">
    <property type="component" value="Unassembled WGS sequence"/>
</dbReference>
<dbReference type="GeneID" id="35446562"/>
<dbReference type="STRING" id="1340429.A0A2G4SJ04"/>
<dbReference type="RefSeq" id="XP_023462452.1">
    <property type="nucleotide sequence ID" value="XM_023615574.1"/>
</dbReference>
<keyword evidence="3" id="KW-1185">Reference proteome</keyword>